<dbReference type="AlphaFoldDB" id="A0A9P4HZT7"/>
<proteinExistence type="inferred from homology"/>
<dbReference type="OrthoDB" id="118256at2759"/>
<dbReference type="GO" id="GO:0071555">
    <property type="term" value="P:cell wall organization"/>
    <property type="evidence" value="ECO:0007669"/>
    <property type="project" value="UniProtKB-KW"/>
</dbReference>
<evidence type="ECO:0000256" key="7">
    <source>
        <dbReference type="ARBA" id="ARBA00023316"/>
    </source>
</evidence>
<dbReference type="EC" id="3.2.1.39" evidence="3"/>
<dbReference type="PANTHER" id="PTHR31737">
    <property type="entry name" value="PROTEIN TOS1"/>
    <property type="match status" value="1"/>
</dbReference>
<name>A0A9P4HZT7_9PEZI</name>
<evidence type="ECO:0000256" key="1">
    <source>
        <dbReference type="ARBA" id="ARBA00000382"/>
    </source>
</evidence>
<comment type="catalytic activity">
    <reaction evidence="1">
        <text>Hydrolysis of (1-&gt;3)-beta-D-glucosidic linkages in (1-&gt;3)-beta-D-glucans.</text>
        <dbReference type="EC" id="3.2.1.39"/>
    </reaction>
</comment>
<evidence type="ECO:0000256" key="9">
    <source>
        <dbReference type="SAM" id="SignalP"/>
    </source>
</evidence>
<keyword evidence="13" id="KW-1185">Reference proteome</keyword>
<evidence type="ECO:0000256" key="6">
    <source>
        <dbReference type="ARBA" id="ARBA00023295"/>
    </source>
</evidence>
<keyword evidence="6" id="KW-0326">Glycosidase</keyword>
<evidence type="ECO:0000256" key="3">
    <source>
        <dbReference type="ARBA" id="ARBA00012780"/>
    </source>
</evidence>
<dbReference type="Pfam" id="PF10287">
    <property type="entry name" value="YJL171C_Tos1_C"/>
    <property type="match status" value="1"/>
</dbReference>
<protein>
    <recommendedName>
        <fullName evidence="3">glucan endo-1,3-beta-D-glucosidase</fullName>
        <ecNumber evidence="3">3.2.1.39</ecNumber>
    </recommendedName>
</protein>
<reference evidence="12" key="1">
    <citation type="journal article" date="2020" name="Stud. Mycol.">
        <title>101 Dothideomycetes genomes: a test case for predicting lifestyles and emergence of pathogens.</title>
        <authorList>
            <person name="Haridas S."/>
            <person name="Albert R."/>
            <person name="Binder M."/>
            <person name="Bloem J."/>
            <person name="Labutti K."/>
            <person name="Salamov A."/>
            <person name="Andreopoulos B."/>
            <person name="Baker S."/>
            <person name="Barry K."/>
            <person name="Bills G."/>
            <person name="Bluhm B."/>
            <person name="Cannon C."/>
            <person name="Castanera R."/>
            <person name="Culley D."/>
            <person name="Daum C."/>
            <person name="Ezra D."/>
            <person name="Gonzalez J."/>
            <person name="Henrissat B."/>
            <person name="Kuo A."/>
            <person name="Liang C."/>
            <person name="Lipzen A."/>
            <person name="Lutzoni F."/>
            <person name="Magnuson J."/>
            <person name="Mondo S."/>
            <person name="Nolan M."/>
            <person name="Ohm R."/>
            <person name="Pangilinan J."/>
            <person name="Park H.-J."/>
            <person name="Ramirez L."/>
            <person name="Alfaro M."/>
            <person name="Sun H."/>
            <person name="Tritt A."/>
            <person name="Yoshinaga Y."/>
            <person name="Zwiers L.-H."/>
            <person name="Turgeon B."/>
            <person name="Goodwin S."/>
            <person name="Spatafora J."/>
            <person name="Crous P."/>
            <person name="Grigoriev I."/>
        </authorList>
    </citation>
    <scope>NUCLEOTIDE SEQUENCE</scope>
    <source>
        <strain evidence="12">CBS 121410</strain>
    </source>
</reference>
<dbReference type="PANTHER" id="PTHR31737:SF2">
    <property type="entry name" value="PROTEIN TOS1"/>
    <property type="match status" value="1"/>
</dbReference>
<feature type="domain" description="Cell wall protein YJL171C/Tos1 C-terminal" evidence="10">
    <location>
        <begin position="253"/>
        <end position="458"/>
    </location>
</feature>
<comment type="similarity">
    <text evidence="2">Belongs to the PGA52 family.</text>
</comment>
<feature type="chain" id="PRO_5040215953" description="glucan endo-1,3-beta-D-glucosidase" evidence="9">
    <location>
        <begin position="21"/>
        <end position="459"/>
    </location>
</feature>
<comment type="caution">
    <text evidence="12">The sequence shown here is derived from an EMBL/GenBank/DDBJ whole genome shotgun (WGS) entry which is preliminary data.</text>
</comment>
<sequence length="459" mass="49149">MRNFVTTGAVVAALASSAAAMTNGCTDGAEDASGNWYCEPAVTKIKYTGVGGTGSYQKVTNIDSSEACTYETQSYSGSLAPYDEEIAIVFRGPLNLRQFAAYRLDNSSSSSSKAKAKRGRMGAHERRNAHGHAHGHQHFHEHNKEIRDIQDRAEAEKRAEPEVWVTATIDGQVVSWINNYFGPSTATSAAATSAVATSAAAATTTTAAAIAAAEVEANLNVAGISLGVTVDISAGSESSATATSSADSSTSTGTWKRVAYYDSEEKKKSGLTFLTHPSWTNAVAFAGTDGTSQADTSTTFAGELSNADEMFIMTDTPCSEEMETECAYFKDGDEAFHGFGGTTKAFFFEFQMPDSGTHCTVSEMADEYEADNMPAIWTLNAKIMTNQYGCNCQESGCGELDLFEVLNPGNKRMKSTFHGNAGFSGGDSHYVSRPFDYYMSAMVVFHEDQFVIKVMDNNT</sequence>
<feature type="non-terminal residue" evidence="12">
    <location>
        <position position="459"/>
    </location>
</feature>
<evidence type="ECO:0000256" key="5">
    <source>
        <dbReference type="ARBA" id="ARBA00022801"/>
    </source>
</evidence>
<feature type="domain" description="Cell wall protein YJL171C/Tos1 N-terminal" evidence="11">
    <location>
        <begin position="44"/>
        <end position="103"/>
    </location>
</feature>
<organism evidence="12 13">
    <name type="scientific">Saccharata proteae CBS 121410</name>
    <dbReference type="NCBI Taxonomy" id="1314787"/>
    <lineage>
        <taxon>Eukaryota</taxon>
        <taxon>Fungi</taxon>
        <taxon>Dikarya</taxon>
        <taxon>Ascomycota</taxon>
        <taxon>Pezizomycotina</taxon>
        <taxon>Dothideomycetes</taxon>
        <taxon>Dothideomycetes incertae sedis</taxon>
        <taxon>Botryosphaeriales</taxon>
        <taxon>Saccharataceae</taxon>
        <taxon>Saccharata</taxon>
    </lineage>
</organism>
<dbReference type="EMBL" id="ML978717">
    <property type="protein sequence ID" value="KAF2088235.1"/>
    <property type="molecule type" value="Genomic_DNA"/>
</dbReference>
<accession>A0A9P4HZT7</accession>
<evidence type="ECO:0000259" key="10">
    <source>
        <dbReference type="Pfam" id="PF10287"/>
    </source>
</evidence>
<dbReference type="GO" id="GO:0042973">
    <property type="term" value="F:glucan endo-1,3-beta-D-glucosidase activity"/>
    <property type="evidence" value="ECO:0007669"/>
    <property type="project" value="UniProtKB-EC"/>
</dbReference>
<feature type="region of interest" description="Disordered" evidence="8">
    <location>
        <begin position="108"/>
        <end position="143"/>
    </location>
</feature>
<evidence type="ECO:0000256" key="8">
    <source>
        <dbReference type="SAM" id="MobiDB-lite"/>
    </source>
</evidence>
<dbReference type="Pfam" id="PF10290">
    <property type="entry name" value="YJL171C_Tos1_N"/>
    <property type="match status" value="1"/>
</dbReference>
<gene>
    <name evidence="12" type="ORF">K490DRAFT_23415</name>
</gene>
<evidence type="ECO:0000313" key="13">
    <source>
        <dbReference type="Proteomes" id="UP000799776"/>
    </source>
</evidence>
<dbReference type="InterPro" id="IPR018807">
    <property type="entry name" value="YJL171C/Tos1_N"/>
</dbReference>
<keyword evidence="7" id="KW-0961">Cell wall biogenesis/degradation</keyword>
<evidence type="ECO:0000313" key="12">
    <source>
        <dbReference type="EMBL" id="KAF2088235.1"/>
    </source>
</evidence>
<dbReference type="InterPro" id="IPR018805">
    <property type="entry name" value="YJL171C/Tos1_C"/>
</dbReference>
<keyword evidence="4 9" id="KW-0732">Signal</keyword>
<feature type="signal peptide" evidence="9">
    <location>
        <begin position="1"/>
        <end position="20"/>
    </location>
</feature>
<dbReference type="GO" id="GO:0009277">
    <property type="term" value="C:fungal-type cell wall"/>
    <property type="evidence" value="ECO:0007669"/>
    <property type="project" value="TreeGrafter"/>
</dbReference>
<evidence type="ECO:0000256" key="2">
    <source>
        <dbReference type="ARBA" id="ARBA00006055"/>
    </source>
</evidence>
<evidence type="ECO:0000259" key="11">
    <source>
        <dbReference type="Pfam" id="PF10290"/>
    </source>
</evidence>
<evidence type="ECO:0000256" key="4">
    <source>
        <dbReference type="ARBA" id="ARBA00022729"/>
    </source>
</evidence>
<keyword evidence="5" id="KW-0378">Hydrolase</keyword>
<dbReference type="Proteomes" id="UP000799776">
    <property type="component" value="Unassembled WGS sequence"/>
</dbReference>